<dbReference type="Proteomes" id="UP000034090">
    <property type="component" value="Unassembled WGS sequence"/>
</dbReference>
<dbReference type="Gene3D" id="2.20.28.120">
    <property type="entry name" value="Ribosomal protein L33"/>
    <property type="match status" value="1"/>
</dbReference>
<dbReference type="GO" id="GO:0005737">
    <property type="term" value="C:cytoplasm"/>
    <property type="evidence" value="ECO:0007669"/>
    <property type="project" value="UniProtKB-ARBA"/>
</dbReference>
<dbReference type="NCBIfam" id="TIGR01023">
    <property type="entry name" value="rpmG_bact"/>
    <property type="match status" value="1"/>
</dbReference>
<evidence type="ECO:0000256" key="1">
    <source>
        <dbReference type="ARBA" id="ARBA00007596"/>
    </source>
</evidence>
<accession>A0A0G1GDH4</accession>
<protein>
    <recommendedName>
        <fullName evidence="4 5">Large ribosomal subunit protein bL33</fullName>
    </recommendedName>
</protein>
<dbReference type="GO" id="GO:1990904">
    <property type="term" value="C:ribonucleoprotein complex"/>
    <property type="evidence" value="ECO:0007669"/>
    <property type="project" value="UniProtKB-KW"/>
</dbReference>
<keyword evidence="3 5" id="KW-0687">Ribonucleoprotein</keyword>
<dbReference type="GO" id="GO:0003735">
    <property type="term" value="F:structural constituent of ribosome"/>
    <property type="evidence" value="ECO:0007669"/>
    <property type="project" value="InterPro"/>
</dbReference>
<dbReference type="SUPFAM" id="SSF57829">
    <property type="entry name" value="Zn-binding ribosomal proteins"/>
    <property type="match status" value="1"/>
</dbReference>
<dbReference type="Pfam" id="PF00471">
    <property type="entry name" value="Ribosomal_L33"/>
    <property type="match status" value="1"/>
</dbReference>
<sequence length="81" mass="9034">MVEHFLGKKGVGGSNPLSGSGIIPIMAKGSREVVAMKCRDCKAQNYITTRNKVNIEGKLVVKKYCRNCRKITEHKETIKLK</sequence>
<evidence type="ECO:0000256" key="3">
    <source>
        <dbReference type="ARBA" id="ARBA00023274"/>
    </source>
</evidence>
<proteinExistence type="inferred from homology"/>
<dbReference type="AlphaFoldDB" id="A0A0G1GDH4"/>
<dbReference type="HAMAP" id="MF_00294">
    <property type="entry name" value="Ribosomal_bL33"/>
    <property type="match status" value="1"/>
</dbReference>
<dbReference type="EMBL" id="LCFQ01000013">
    <property type="protein sequence ID" value="KKS96933.1"/>
    <property type="molecule type" value="Genomic_DNA"/>
</dbReference>
<dbReference type="InterPro" id="IPR011332">
    <property type="entry name" value="Ribosomal_zn-bd"/>
</dbReference>
<dbReference type="GO" id="GO:0006412">
    <property type="term" value="P:translation"/>
    <property type="evidence" value="ECO:0007669"/>
    <property type="project" value="UniProtKB-UniRule"/>
</dbReference>
<name>A0A0G1GDH4_9BACT</name>
<gene>
    <name evidence="5" type="primary">rpmG</name>
    <name evidence="6" type="ORF">UV74_C0013G0055</name>
</gene>
<dbReference type="InterPro" id="IPR001705">
    <property type="entry name" value="Ribosomal_bL33"/>
</dbReference>
<keyword evidence="2 5" id="KW-0689">Ribosomal protein</keyword>
<reference evidence="6 7" key="1">
    <citation type="journal article" date="2015" name="Nature">
        <title>rRNA introns, odd ribosomes, and small enigmatic genomes across a large radiation of phyla.</title>
        <authorList>
            <person name="Brown C.T."/>
            <person name="Hug L.A."/>
            <person name="Thomas B.C."/>
            <person name="Sharon I."/>
            <person name="Castelle C.J."/>
            <person name="Singh A."/>
            <person name="Wilkins M.J."/>
            <person name="Williams K.H."/>
            <person name="Banfield J.F."/>
        </authorList>
    </citation>
    <scope>NUCLEOTIDE SEQUENCE [LARGE SCALE GENOMIC DNA]</scope>
</reference>
<dbReference type="InterPro" id="IPR038584">
    <property type="entry name" value="Ribosomal_bL33_sf"/>
</dbReference>
<dbReference type="GO" id="GO:0005840">
    <property type="term" value="C:ribosome"/>
    <property type="evidence" value="ECO:0007669"/>
    <property type="project" value="UniProtKB-KW"/>
</dbReference>
<dbReference type="NCBIfam" id="NF001860">
    <property type="entry name" value="PRK00595.1"/>
    <property type="match status" value="1"/>
</dbReference>
<evidence type="ECO:0000313" key="6">
    <source>
        <dbReference type="EMBL" id="KKS96933.1"/>
    </source>
</evidence>
<evidence type="ECO:0000256" key="5">
    <source>
        <dbReference type="HAMAP-Rule" id="MF_00294"/>
    </source>
</evidence>
<dbReference type="NCBIfam" id="NF001764">
    <property type="entry name" value="PRK00504.1"/>
    <property type="match status" value="1"/>
</dbReference>
<evidence type="ECO:0000313" key="7">
    <source>
        <dbReference type="Proteomes" id="UP000034090"/>
    </source>
</evidence>
<evidence type="ECO:0000256" key="2">
    <source>
        <dbReference type="ARBA" id="ARBA00022980"/>
    </source>
</evidence>
<dbReference type="STRING" id="1618578.UV74_C0013G0055"/>
<evidence type="ECO:0000256" key="4">
    <source>
        <dbReference type="ARBA" id="ARBA00035176"/>
    </source>
</evidence>
<comment type="caution">
    <text evidence="6">The sequence shown here is derived from an EMBL/GenBank/DDBJ whole genome shotgun (WGS) entry which is preliminary data.</text>
</comment>
<organism evidence="6 7">
    <name type="scientific">Candidatus Woesebacteria bacterium GW2011_GWB1_43_14</name>
    <dbReference type="NCBI Taxonomy" id="1618578"/>
    <lineage>
        <taxon>Bacteria</taxon>
        <taxon>Candidatus Woeseibacteriota</taxon>
    </lineage>
</organism>
<comment type="similarity">
    <text evidence="1 5">Belongs to the bacterial ribosomal protein bL33 family.</text>
</comment>